<dbReference type="SUPFAM" id="SSF102114">
    <property type="entry name" value="Radical SAM enzymes"/>
    <property type="match status" value="1"/>
</dbReference>
<protein>
    <submittedName>
        <fullName evidence="10">Putative radical SAM superfamily protein</fullName>
    </submittedName>
</protein>
<dbReference type="Gene3D" id="3.80.30.20">
    <property type="entry name" value="tm_1862 like domain"/>
    <property type="match status" value="1"/>
</dbReference>
<dbReference type="EMBL" id="MT144607">
    <property type="protein sequence ID" value="QJH94865.1"/>
    <property type="molecule type" value="Genomic_DNA"/>
</dbReference>
<dbReference type="PROSITE" id="PS51332">
    <property type="entry name" value="B12_BINDING"/>
    <property type="match status" value="1"/>
</dbReference>
<organism evidence="10">
    <name type="scientific">viral metagenome</name>
    <dbReference type="NCBI Taxonomy" id="1070528"/>
    <lineage>
        <taxon>unclassified sequences</taxon>
        <taxon>metagenomes</taxon>
        <taxon>organismal metagenomes</taxon>
    </lineage>
</organism>
<keyword evidence="4" id="KW-0949">S-adenosyl-L-methionine</keyword>
<dbReference type="InterPro" id="IPR034466">
    <property type="entry name" value="Methyltransferase_Class_B"/>
</dbReference>
<dbReference type="GO" id="GO:0003824">
    <property type="term" value="F:catalytic activity"/>
    <property type="evidence" value="ECO:0007669"/>
    <property type="project" value="InterPro"/>
</dbReference>
<dbReference type="PANTHER" id="PTHR43409:SF7">
    <property type="entry name" value="BLL1977 PROTEIN"/>
    <property type="match status" value="1"/>
</dbReference>
<dbReference type="InterPro" id="IPR006638">
    <property type="entry name" value="Elp3/MiaA/NifB-like_rSAM"/>
</dbReference>
<proteinExistence type="predicted"/>
<evidence type="ECO:0000259" key="9">
    <source>
        <dbReference type="PROSITE" id="PS51918"/>
    </source>
</evidence>
<dbReference type="GO" id="GO:0005829">
    <property type="term" value="C:cytosol"/>
    <property type="evidence" value="ECO:0007669"/>
    <property type="project" value="TreeGrafter"/>
</dbReference>
<evidence type="ECO:0000256" key="1">
    <source>
        <dbReference type="ARBA" id="ARBA00001966"/>
    </source>
</evidence>
<reference evidence="10" key="1">
    <citation type="submission" date="2020-03" db="EMBL/GenBank/DDBJ databases">
        <title>The deep terrestrial virosphere.</title>
        <authorList>
            <person name="Holmfeldt K."/>
            <person name="Nilsson E."/>
            <person name="Simone D."/>
            <person name="Lopez-Fernandez M."/>
            <person name="Wu X."/>
            <person name="de Brujin I."/>
            <person name="Lundin D."/>
            <person name="Andersson A."/>
            <person name="Bertilsson S."/>
            <person name="Dopson M."/>
        </authorList>
    </citation>
    <scope>NUCLEOTIDE SEQUENCE</scope>
    <source>
        <strain evidence="10">TM448A00243</strain>
        <strain evidence="11">TM448B00304</strain>
    </source>
</reference>
<dbReference type="Gene3D" id="3.40.50.280">
    <property type="entry name" value="Cobalamin-binding domain"/>
    <property type="match status" value="1"/>
</dbReference>
<dbReference type="InterPro" id="IPR007197">
    <property type="entry name" value="rSAM"/>
</dbReference>
<dbReference type="PANTHER" id="PTHR43409">
    <property type="entry name" value="ANAEROBIC MAGNESIUM-PROTOPORPHYRIN IX MONOMETHYL ESTER CYCLASE-RELATED"/>
    <property type="match status" value="1"/>
</dbReference>
<evidence type="ECO:0000256" key="2">
    <source>
        <dbReference type="ARBA" id="ARBA00022603"/>
    </source>
</evidence>
<dbReference type="CDD" id="cd01335">
    <property type="entry name" value="Radical_SAM"/>
    <property type="match status" value="1"/>
</dbReference>
<dbReference type="EMBL" id="MT143991">
    <property type="protein sequence ID" value="QJA45477.1"/>
    <property type="molecule type" value="Genomic_DNA"/>
</dbReference>
<keyword evidence="3" id="KW-0808">Transferase</keyword>
<evidence type="ECO:0000256" key="6">
    <source>
        <dbReference type="ARBA" id="ARBA00023004"/>
    </source>
</evidence>
<comment type="cofactor">
    <cofactor evidence="1">
        <name>[4Fe-4S] cluster</name>
        <dbReference type="ChEBI" id="CHEBI:49883"/>
    </cofactor>
</comment>
<dbReference type="AlphaFoldDB" id="A0A6H1ZDL8"/>
<keyword evidence="5" id="KW-0479">Metal-binding</keyword>
<dbReference type="SFLD" id="SFLDG01082">
    <property type="entry name" value="B12-binding_domain_containing"/>
    <property type="match status" value="1"/>
</dbReference>
<dbReference type="InterPro" id="IPR023404">
    <property type="entry name" value="rSAM_horseshoe"/>
</dbReference>
<dbReference type="SFLD" id="SFLDG01123">
    <property type="entry name" value="methyltransferase_(Class_B)"/>
    <property type="match status" value="1"/>
</dbReference>
<keyword evidence="7" id="KW-0411">Iron-sulfur</keyword>
<dbReference type="InterPro" id="IPR006158">
    <property type="entry name" value="Cobalamin-bd"/>
</dbReference>
<feature type="domain" description="Radical SAM core" evidence="9">
    <location>
        <begin position="173"/>
        <end position="403"/>
    </location>
</feature>
<evidence type="ECO:0000313" key="11">
    <source>
        <dbReference type="EMBL" id="QJH94865.1"/>
    </source>
</evidence>
<dbReference type="GO" id="GO:0046872">
    <property type="term" value="F:metal ion binding"/>
    <property type="evidence" value="ECO:0007669"/>
    <property type="project" value="UniProtKB-KW"/>
</dbReference>
<dbReference type="GO" id="GO:0031419">
    <property type="term" value="F:cobalamin binding"/>
    <property type="evidence" value="ECO:0007669"/>
    <property type="project" value="InterPro"/>
</dbReference>
<keyword evidence="2" id="KW-0489">Methyltransferase</keyword>
<sequence length="417" mass="46492">MKIRLYNPPVHHYSGVHYRMNPTLGLPILAAVLDKAGHDVAVTDLEALKIAPTQLGTLYNNNRGVWPDAVGFTVTTHNARGARESIAALRDVGYRGHIAVGGPEVTIEPWTWRGRAGADLAVTGECEGNVSELFEQHYTGIFPGERVSVEDIPSPLWSKHTPSPTSYYGNLPKVGHPEGIAMWSRGCPHNCIFCGNPVFGRQKIRMRPPGMIYQDMAALKGLGVQSVFVYDDELIGTGGKQIPWLVDVCKEVAPLGLTWKCQGRVSQKHVTKIMLQAMYNAGCRAIMWGVESFSDKVLKSIRKGITESDIWHTLELAREVGIGNWVFLMVANYQESAKELAYTESRFAEAIRTNLVQWRQVTVCTPVKGTKLWELAESEGWLKPSPETGPQMAQVYNSTPWLSEREIKHWRLRLMSA</sequence>
<evidence type="ECO:0000256" key="3">
    <source>
        <dbReference type="ARBA" id="ARBA00022679"/>
    </source>
</evidence>
<dbReference type="SFLD" id="SFLDS00029">
    <property type="entry name" value="Radical_SAM"/>
    <property type="match status" value="1"/>
</dbReference>
<keyword evidence="6" id="KW-0408">Iron</keyword>
<dbReference type="Pfam" id="PF02310">
    <property type="entry name" value="B12-binding"/>
    <property type="match status" value="1"/>
</dbReference>
<evidence type="ECO:0000256" key="5">
    <source>
        <dbReference type="ARBA" id="ARBA00022723"/>
    </source>
</evidence>
<dbReference type="PROSITE" id="PS51918">
    <property type="entry name" value="RADICAL_SAM"/>
    <property type="match status" value="1"/>
</dbReference>
<dbReference type="Pfam" id="PF04055">
    <property type="entry name" value="Radical_SAM"/>
    <property type="match status" value="1"/>
</dbReference>
<evidence type="ECO:0000313" key="10">
    <source>
        <dbReference type="EMBL" id="QJA45477.1"/>
    </source>
</evidence>
<dbReference type="InterPro" id="IPR058240">
    <property type="entry name" value="rSAM_sf"/>
</dbReference>
<gene>
    <name evidence="10" type="ORF">TM448A00243_0026</name>
    <name evidence="11" type="ORF">TM448B00304_0044</name>
</gene>
<accession>A0A6H1ZDL8</accession>
<name>A0A6H1ZDL8_9ZZZZ</name>
<evidence type="ECO:0000256" key="7">
    <source>
        <dbReference type="ARBA" id="ARBA00023014"/>
    </source>
</evidence>
<dbReference type="GO" id="GO:0051539">
    <property type="term" value="F:4 iron, 4 sulfur cluster binding"/>
    <property type="evidence" value="ECO:0007669"/>
    <property type="project" value="UniProtKB-KW"/>
</dbReference>
<dbReference type="SMART" id="SM00729">
    <property type="entry name" value="Elp3"/>
    <property type="match status" value="1"/>
</dbReference>
<feature type="domain" description="B12-binding" evidence="8">
    <location>
        <begin position="8"/>
        <end position="144"/>
    </location>
</feature>
<evidence type="ECO:0000256" key="4">
    <source>
        <dbReference type="ARBA" id="ARBA00022691"/>
    </source>
</evidence>
<dbReference type="InterPro" id="IPR051198">
    <property type="entry name" value="BchE-like"/>
</dbReference>
<evidence type="ECO:0000259" key="8">
    <source>
        <dbReference type="PROSITE" id="PS51332"/>
    </source>
</evidence>